<proteinExistence type="predicted"/>
<name>A0AAE9KET8_9CAUD</name>
<evidence type="ECO:0000313" key="2">
    <source>
        <dbReference type="EMBL" id="UOL48558.1"/>
    </source>
</evidence>
<keyword evidence="3" id="KW-1185">Reference proteome</keyword>
<sequence length="95" mass="10791">MKVKCIDKSSPRSDGQPGGATGITVGKTYTVAEIVIGRRDVDQYSIINDEFKMARYNQCRFEVVDDSPVRPLREAFNSLTTEMRARIKQLENQSY</sequence>
<reference evidence="2 3" key="1">
    <citation type="submission" date="2022-02" db="EMBL/GenBank/DDBJ databases">
        <authorList>
            <person name="Gylling M."/>
        </authorList>
    </citation>
    <scope>NUCLEOTIDE SEQUENCE [LARGE SCALE GENOMIC DNA]</scope>
</reference>
<dbReference type="RefSeq" id="YP_010766514.1">
    <property type="nucleotide sequence ID" value="NC_073679.1"/>
</dbReference>
<feature type="compositionally biased region" description="Basic and acidic residues" evidence="1">
    <location>
        <begin position="1"/>
        <end position="11"/>
    </location>
</feature>
<evidence type="ECO:0000313" key="3">
    <source>
        <dbReference type="Proteomes" id="UP000831298"/>
    </source>
</evidence>
<accession>A0AAE9KET8</accession>
<organism evidence="2 3">
    <name type="scientific">Pseudomonas phage Kremar</name>
    <dbReference type="NCBI Taxonomy" id="2928831"/>
    <lineage>
        <taxon>Viruses</taxon>
        <taxon>Duplodnaviria</taxon>
        <taxon>Heunggongvirae</taxon>
        <taxon>Uroviricota</taxon>
        <taxon>Caudoviricetes</taxon>
        <taxon>Vandenendeviridae</taxon>
        <taxon>Gorskivirinae</taxon>
        <taxon>Kremarvirus</taxon>
        <taxon>Kremarvirus kremar</taxon>
    </lineage>
</organism>
<dbReference type="EMBL" id="OM982620">
    <property type="protein sequence ID" value="UOL48558.1"/>
    <property type="molecule type" value="Genomic_DNA"/>
</dbReference>
<protein>
    <submittedName>
        <fullName evidence="2">Uncharacterized protein</fullName>
    </submittedName>
</protein>
<dbReference type="Proteomes" id="UP000831298">
    <property type="component" value="Segment"/>
</dbReference>
<evidence type="ECO:0000256" key="1">
    <source>
        <dbReference type="SAM" id="MobiDB-lite"/>
    </source>
</evidence>
<dbReference type="KEGG" id="vg:80266193"/>
<dbReference type="GeneID" id="80266193"/>
<feature type="region of interest" description="Disordered" evidence="1">
    <location>
        <begin position="1"/>
        <end position="22"/>
    </location>
</feature>